<evidence type="ECO:0000256" key="5">
    <source>
        <dbReference type="ARBA" id="ARBA00023180"/>
    </source>
</evidence>
<proteinExistence type="inferred from homology"/>
<keyword evidence="2" id="KW-0812">Transmembrane</keyword>
<evidence type="ECO:0000313" key="8">
    <source>
        <dbReference type="EMBL" id="TKC34043.1"/>
    </source>
</evidence>
<gene>
    <name evidence="8" type="ORF">EI555_001419</name>
</gene>
<comment type="caution">
    <text evidence="8">The sequence shown here is derived from an EMBL/GenBank/DDBJ whole genome shotgun (WGS) entry which is preliminary data.</text>
</comment>
<evidence type="ECO:0000256" key="7">
    <source>
        <dbReference type="SAM" id="MobiDB-lite"/>
    </source>
</evidence>
<feature type="compositionally biased region" description="Pro residues" evidence="7">
    <location>
        <begin position="133"/>
        <end position="143"/>
    </location>
</feature>
<feature type="non-terminal residue" evidence="8">
    <location>
        <position position="1"/>
    </location>
</feature>
<dbReference type="Proteomes" id="UP000308365">
    <property type="component" value="Unassembled WGS sequence"/>
</dbReference>
<keyword evidence="3" id="KW-1133">Transmembrane helix</keyword>
<dbReference type="GO" id="GO:0015275">
    <property type="term" value="F:stretch-activated, monoatomic cation-selective, calcium channel activity"/>
    <property type="evidence" value="ECO:0007669"/>
    <property type="project" value="TreeGrafter"/>
</dbReference>
<evidence type="ECO:0000256" key="3">
    <source>
        <dbReference type="ARBA" id="ARBA00022989"/>
    </source>
</evidence>
<keyword evidence="5" id="KW-0325">Glycoprotein</keyword>
<dbReference type="InterPro" id="IPR055288">
    <property type="entry name" value="NALCN_aux_factor_1/2"/>
</dbReference>
<name>A0A4U1EDR2_MONMO</name>
<dbReference type="EMBL" id="RWIC01002130">
    <property type="protein sequence ID" value="TKC34043.1"/>
    <property type="molecule type" value="Genomic_DNA"/>
</dbReference>
<evidence type="ECO:0000256" key="4">
    <source>
        <dbReference type="ARBA" id="ARBA00023136"/>
    </source>
</evidence>
<feature type="compositionally biased region" description="Low complexity" evidence="7">
    <location>
        <begin position="96"/>
        <end position="109"/>
    </location>
</feature>
<feature type="compositionally biased region" description="Pro residues" evidence="7">
    <location>
        <begin position="62"/>
        <end position="82"/>
    </location>
</feature>
<evidence type="ECO:0000256" key="6">
    <source>
        <dbReference type="ARBA" id="ARBA00029445"/>
    </source>
</evidence>
<accession>A0A4U1EDR2</accession>
<dbReference type="GO" id="GO:0098703">
    <property type="term" value="P:calcium ion import across plasma membrane"/>
    <property type="evidence" value="ECO:0007669"/>
    <property type="project" value="TreeGrafter"/>
</dbReference>
<evidence type="ECO:0000313" key="9">
    <source>
        <dbReference type="Proteomes" id="UP000308365"/>
    </source>
</evidence>
<dbReference type="PANTHER" id="PTHR15819">
    <property type="entry name" value="TRANSMEMBRANE PROTEIN FAM155"/>
    <property type="match status" value="1"/>
</dbReference>
<keyword evidence="4" id="KW-0472">Membrane</keyword>
<feature type="region of interest" description="Disordered" evidence="7">
    <location>
        <begin position="49"/>
        <end position="109"/>
    </location>
</feature>
<evidence type="ECO:0000256" key="1">
    <source>
        <dbReference type="ARBA" id="ARBA00004141"/>
    </source>
</evidence>
<organism evidence="8 9">
    <name type="scientific">Monodon monoceros</name>
    <name type="common">Narwhal</name>
    <name type="synonym">Ceratodon monodon</name>
    <dbReference type="NCBI Taxonomy" id="40151"/>
    <lineage>
        <taxon>Eukaryota</taxon>
        <taxon>Metazoa</taxon>
        <taxon>Chordata</taxon>
        <taxon>Craniata</taxon>
        <taxon>Vertebrata</taxon>
        <taxon>Euteleostomi</taxon>
        <taxon>Mammalia</taxon>
        <taxon>Eutheria</taxon>
        <taxon>Laurasiatheria</taxon>
        <taxon>Artiodactyla</taxon>
        <taxon>Whippomorpha</taxon>
        <taxon>Cetacea</taxon>
        <taxon>Odontoceti</taxon>
        <taxon>Monodontidae</taxon>
        <taxon>Monodon</taxon>
    </lineage>
</organism>
<comment type="similarity">
    <text evidence="6">Belongs to the NALF family.</text>
</comment>
<evidence type="ECO:0008006" key="10">
    <source>
        <dbReference type="Google" id="ProtNLM"/>
    </source>
</evidence>
<dbReference type="GO" id="GO:0005886">
    <property type="term" value="C:plasma membrane"/>
    <property type="evidence" value="ECO:0007669"/>
    <property type="project" value="TreeGrafter"/>
</dbReference>
<evidence type="ECO:0000256" key="2">
    <source>
        <dbReference type="ARBA" id="ARBA00022692"/>
    </source>
</evidence>
<dbReference type="AlphaFoldDB" id="A0A4U1EDR2"/>
<protein>
    <recommendedName>
        <fullName evidence="10">Transmembrane protein FAM155B</fullName>
    </recommendedName>
</protein>
<comment type="subcellular location">
    <subcellularLocation>
        <location evidence="1">Membrane</location>
        <topology evidence="1">Multi-pass membrane protein</topology>
    </subcellularLocation>
</comment>
<feature type="region of interest" description="Disordered" evidence="7">
    <location>
        <begin position="130"/>
        <end position="150"/>
    </location>
</feature>
<reference evidence="9" key="1">
    <citation type="journal article" date="2019" name="IScience">
        <title>Narwhal Genome Reveals Long-Term Low Genetic Diversity despite Current Large Abundance Size.</title>
        <authorList>
            <person name="Westbury M.V."/>
            <person name="Petersen B."/>
            <person name="Garde E."/>
            <person name="Heide-Jorgensen M.P."/>
            <person name="Lorenzen E.D."/>
        </authorList>
    </citation>
    <scope>NUCLEOTIDE SEQUENCE [LARGE SCALE GENOMIC DNA]</scope>
</reference>
<dbReference type="PANTHER" id="PTHR15819:SF8">
    <property type="entry name" value="NALCN CHANNEL AUXILIARY FACTOR 2"/>
    <property type="match status" value="1"/>
</dbReference>
<sequence>PSDKPCADSERAQRWRLSLASLLFFTVLLADHLWLCAGARPRARELSSAMRPPWGAGRELQPVPPRAVLPPPPQPPDQPSAPPGTCGPRYSNLTKAAPAAGPGPDCGGVPEPTGLDAACTKLRSLQRLFEPTTPAPPLRPPDSPSRAPAEFPTAKKNLLKGHFRNFTLSFCDTYTVWDLLLGMDRPDSLDCSLDTLLGDLLALVASPGSGAWEVCSNCIEAYQRLDRHAQEKYDEFDLVLHKYLQAEEYSIRSCTKGCKVGTGVRGHNGCRFGGGSRGGWCLTTIVTIATGTSMKDKLVSPEGLVSSSGNLLAMAVYKAWLCSEYFSVTQQECQRWVPCKQYCLEVQTRCPFILPDNEEMVYGGLPGFICTGLLDTSPKRPETKCCDVQWVSCESEKKKFKESEAPKTHHQQFHHSYFHHYHQQYPHYHPRHDPPGHLSHNPSLLPVSGGSRLSPSRIRLYVLVLMLLHTMVSFSSGQGGVGGHMAWDIYKPIGADEKGSRNCVPGTGQAVFSARRACVLGCNATSGTRFPPAVALLGFPTRQAKATWSTLVCLALLDLYEVQVLDPFNSHLLVDIPTATAAAGEALKGGNEAGAGWQGGEKIGSSEKAFGHRQVKAARKMIKLPNRRNGGPNKPVALVMTLTPRNASSWLAHCLMIEAK</sequence>